<evidence type="ECO:0000256" key="4">
    <source>
        <dbReference type="ARBA" id="ARBA00023125"/>
    </source>
</evidence>
<dbReference type="SUPFAM" id="SSF46785">
    <property type="entry name" value="Winged helix' DNA-binding domain"/>
    <property type="match status" value="1"/>
</dbReference>
<evidence type="ECO:0000313" key="7">
    <source>
        <dbReference type="EMBL" id="QQM30894.1"/>
    </source>
</evidence>
<dbReference type="Proteomes" id="UP000596083">
    <property type="component" value="Chromosome"/>
</dbReference>
<keyword evidence="4" id="KW-0238">DNA-binding</keyword>
<dbReference type="CDD" id="cd07377">
    <property type="entry name" value="WHTH_GntR"/>
    <property type="match status" value="1"/>
</dbReference>
<dbReference type="GO" id="GO:0003677">
    <property type="term" value="F:DNA binding"/>
    <property type="evidence" value="ECO:0007669"/>
    <property type="project" value="UniProtKB-KW"/>
</dbReference>
<dbReference type="KEGG" id="mlut:JET14_01495"/>
<name>A0A7T7HKK1_9HYPH</name>
<dbReference type="GO" id="GO:0030170">
    <property type="term" value="F:pyridoxal phosphate binding"/>
    <property type="evidence" value="ECO:0007669"/>
    <property type="project" value="InterPro"/>
</dbReference>
<dbReference type="Gene3D" id="1.10.10.10">
    <property type="entry name" value="Winged helix-like DNA-binding domain superfamily/Winged helix DNA-binding domain"/>
    <property type="match status" value="1"/>
</dbReference>
<dbReference type="Gene3D" id="3.40.640.10">
    <property type="entry name" value="Type I PLP-dependent aspartate aminotransferase-like (Major domain)"/>
    <property type="match status" value="1"/>
</dbReference>
<evidence type="ECO:0000259" key="6">
    <source>
        <dbReference type="PROSITE" id="PS50949"/>
    </source>
</evidence>
<dbReference type="PROSITE" id="PS50949">
    <property type="entry name" value="HTH_GNTR"/>
    <property type="match status" value="1"/>
</dbReference>
<dbReference type="SUPFAM" id="SSF53383">
    <property type="entry name" value="PLP-dependent transferases"/>
    <property type="match status" value="1"/>
</dbReference>
<keyword evidence="7" id="KW-0808">Transferase</keyword>
<dbReference type="AlphaFoldDB" id="A0A7T7HKK1"/>
<dbReference type="EMBL" id="CP066786">
    <property type="protein sequence ID" value="QQM30894.1"/>
    <property type="molecule type" value="Genomic_DNA"/>
</dbReference>
<dbReference type="InterPro" id="IPR000524">
    <property type="entry name" value="Tscrpt_reg_HTH_GntR"/>
</dbReference>
<dbReference type="PANTHER" id="PTHR46577:SF1">
    <property type="entry name" value="HTH-TYPE TRANSCRIPTIONAL REGULATORY PROTEIN GABR"/>
    <property type="match status" value="1"/>
</dbReference>
<dbReference type="GO" id="GO:0008483">
    <property type="term" value="F:transaminase activity"/>
    <property type="evidence" value="ECO:0007669"/>
    <property type="project" value="UniProtKB-KW"/>
</dbReference>
<dbReference type="Pfam" id="PF00392">
    <property type="entry name" value="GntR"/>
    <property type="match status" value="1"/>
</dbReference>
<evidence type="ECO:0000256" key="1">
    <source>
        <dbReference type="ARBA" id="ARBA00005384"/>
    </source>
</evidence>
<keyword evidence="7" id="KW-0032">Aminotransferase</keyword>
<dbReference type="InterPro" id="IPR015424">
    <property type="entry name" value="PyrdxlP-dep_Trfase"/>
</dbReference>
<protein>
    <submittedName>
        <fullName evidence="7">PLP-dependent aminotransferase family protein</fullName>
    </submittedName>
</protein>
<dbReference type="GO" id="GO:0003700">
    <property type="term" value="F:DNA-binding transcription factor activity"/>
    <property type="evidence" value="ECO:0007669"/>
    <property type="project" value="InterPro"/>
</dbReference>
<dbReference type="Pfam" id="PF00155">
    <property type="entry name" value="Aminotran_1_2"/>
    <property type="match status" value="1"/>
</dbReference>
<proteinExistence type="inferred from homology"/>
<feature type="domain" description="HTH gntR-type" evidence="6">
    <location>
        <begin position="13"/>
        <end position="81"/>
    </location>
</feature>
<dbReference type="Gene3D" id="3.90.1150.10">
    <property type="entry name" value="Aspartate Aminotransferase, domain 1"/>
    <property type="match status" value="1"/>
</dbReference>
<reference evidence="7 8" key="1">
    <citation type="submission" date="2020-12" db="EMBL/GenBank/DDBJ databases">
        <authorList>
            <person name="Zheng R.K."/>
            <person name="Sun C.M."/>
        </authorList>
    </citation>
    <scope>NUCLEOTIDE SEQUENCE [LARGE SCALE GENOMIC DNA]</scope>
    <source>
        <strain evidence="7 8">ZRK001</strain>
    </source>
</reference>
<keyword evidence="2" id="KW-0663">Pyridoxal phosphate</keyword>
<dbReference type="PANTHER" id="PTHR46577">
    <property type="entry name" value="HTH-TYPE TRANSCRIPTIONAL REGULATORY PROTEIN GABR"/>
    <property type="match status" value="1"/>
</dbReference>
<comment type="similarity">
    <text evidence="1">In the C-terminal section; belongs to the class-I pyridoxal-phosphate-dependent aminotransferase family.</text>
</comment>
<dbReference type="InterPro" id="IPR015422">
    <property type="entry name" value="PyrdxlP-dep_Trfase_small"/>
</dbReference>
<dbReference type="InterPro" id="IPR051446">
    <property type="entry name" value="HTH_trans_reg/aminotransferase"/>
</dbReference>
<organism evidence="7 8">
    <name type="scientific">Martelella lutilitoris</name>
    <dbReference type="NCBI Taxonomy" id="2583532"/>
    <lineage>
        <taxon>Bacteria</taxon>
        <taxon>Pseudomonadati</taxon>
        <taxon>Pseudomonadota</taxon>
        <taxon>Alphaproteobacteria</taxon>
        <taxon>Hyphomicrobiales</taxon>
        <taxon>Aurantimonadaceae</taxon>
        <taxon>Martelella</taxon>
    </lineage>
</organism>
<evidence type="ECO:0000313" key="8">
    <source>
        <dbReference type="Proteomes" id="UP000596083"/>
    </source>
</evidence>
<dbReference type="InterPro" id="IPR036390">
    <property type="entry name" value="WH_DNA-bd_sf"/>
</dbReference>
<sequence length="466" mass="50061">MTKWRPNPRLIKRPAYLSIAEQIAGAIRDGLLIDGMRLPPQRQMAADLKISVQTVSRAYEELSRRGLVTGEVGRGSYIKAASNAPERPHLTEGTSGVVDLSILKPVCESRSLARFRNAFAELGATMPPDLAFSMIPNALFRRYRMAGVNWLAACGLKAPPHGITVTNGSSDAMTAAFMSVAPPGSAMAAEDLTHPMARPLAGYLGIDLQPVDVDSDGIVPAALEALAARKRLKAIFLQPSAAGPRGTLMSAPRRRAISAIARRFDLAVIENDVLGPLVENRPPPVAAFAPERTLYMTDLSKNTIPGLRCGFLVAPDRYAAAVSNRYLAANWIATPVMAEIASRWIVDGTAMELVNWQRMALKRRRAIAEKELAGIDCAMTPGALHVWIPLPEGTNEAAFVDRARQRGVAVAAGATFRAGREPSAPAIRVALAASSEIELSSSLALIATMFRDESRTRRVAAVMDNG</sequence>
<dbReference type="InterPro" id="IPR004839">
    <property type="entry name" value="Aminotransferase_I/II_large"/>
</dbReference>
<dbReference type="CDD" id="cd00609">
    <property type="entry name" value="AAT_like"/>
    <property type="match status" value="1"/>
</dbReference>
<keyword evidence="3" id="KW-0805">Transcription regulation</keyword>
<dbReference type="RefSeq" id="WP_200336493.1">
    <property type="nucleotide sequence ID" value="NZ_CP066786.1"/>
</dbReference>
<dbReference type="SMART" id="SM00345">
    <property type="entry name" value="HTH_GNTR"/>
    <property type="match status" value="1"/>
</dbReference>
<keyword evidence="5" id="KW-0804">Transcription</keyword>
<dbReference type="InterPro" id="IPR015421">
    <property type="entry name" value="PyrdxlP-dep_Trfase_major"/>
</dbReference>
<accession>A0A7T7HKK1</accession>
<dbReference type="InterPro" id="IPR036388">
    <property type="entry name" value="WH-like_DNA-bd_sf"/>
</dbReference>
<evidence type="ECO:0000256" key="5">
    <source>
        <dbReference type="ARBA" id="ARBA00023163"/>
    </source>
</evidence>
<evidence type="ECO:0000256" key="2">
    <source>
        <dbReference type="ARBA" id="ARBA00022898"/>
    </source>
</evidence>
<evidence type="ECO:0000256" key="3">
    <source>
        <dbReference type="ARBA" id="ARBA00023015"/>
    </source>
</evidence>
<gene>
    <name evidence="7" type="ORF">JET14_01495</name>
</gene>